<dbReference type="EMBL" id="LSRQ01006665">
    <property type="protein sequence ID" value="OAY65844.1"/>
    <property type="molecule type" value="Genomic_DNA"/>
</dbReference>
<sequence>MELEVNSLYKISRIESSTSSPQMNSYTVRVDRTTEKVDCSCKFFEFSGLLCSHALKVMLQIQMDHNPIQYIMKRWTKNAKKGSPSTNLGSIVVNDFSDSKTARFNALNLKVQKIPFEASKNLEVYKMTCEEIDKLVDKIVALNETLKERERDNIGDHNINIFTQSSGVQLIVKDPSQSQCKGKRKPQKFKPPIEKGVKKARKCACCGKKGHNVHTCKEAMKTKAYMMNCFT</sequence>
<keyword evidence="2 6" id="KW-0479">Metal-binding</keyword>
<reference evidence="8 9" key="1">
    <citation type="journal article" date="2016" name="DNA Res.">
        <title>The draft genome of MD-2 pineapple using hybrid error correction of long reads.</title>
        <authorList>
            <person name="Redwan R.M."/>
            <person name="Saidin A."/>
            <person name="Kumar S.V."/>
        </authorList>
    </citation>
    <scope>NUCLEOTIDE SEQUENCE [LARGE SCALE GENOMIC DNA]</scope>
    <source>
        <strain evidence="9">cv. MD2</strain>
        <tissue evidence="8">Leaf</tissue>
    </source>
</reference>
<dbReference type="InterPro" id="IPR006564">
    <property type="entry name" value="Znf_PMZ"/>
</dbReference>
<evidence type="ECO:0000256" key="3">
    <source>
        <dbReference type="ARBA" id="ARBA00022771"/>
    </source>
</evidence>
<dbReference type="PROSITE" id="PS50966">
    <property type="entry name" value="ZF_SWIM"/>
    <property type="match status" value="1"/>
</dbReference>
<name>A0A199UM77_ANACO</name>
<comment type="similarity">
    <text evidence="1 6">Belongs to the FHY3/FAR1 family.</text>
</comment>
<evidence type="ECO:0000256" key="1">
    <source>
        <dbReference type="ARBA" id="ARBA00005889"/>
    </source>
</evidence>
<keyword evidence="6" id="KW-0539">Nucleus</keyword>
<evidence type="ECO:0000313" key="8">
    <source>
        <dbReference type="EMBL" id="OAY65844.1"/>
    </source>
</evidence>
<dbReference type="GO" id="GO:0006355">
    <property type="term" value="P:regulation of DNA-templated transcription"/>
    <property type="evidence" value="ECO:0007669"/>
    <property type="project" value="UniProtKB-UniRule"/>
</dbReference>
<dbReference type="InterPro" id="IPR007527">
    <property type="entry name" value="Znf_SWIM"/>
</dbReference>
<keyword evidence="4 6" id="KW-0862">Zinc</keyword>
<keyword evidence="3 5" id="KW-0863">Zinc-finger</keyword>
<protein>
    <recommendedName>
        <fullName evidence="6">Protein FAR1-RELATED SEQUENCE</fullName>
    </recommendedName>
</protein>
<dbReference type="GO" id="GO:0005634">
    <property type="term" value="C:nucleus"/>
    <property type="evidence" value="ECO:0007669"/>
    <property type="project" value="UniProtKB-SubCell"/>
</dbReference>
<evidence type="ECO:0000313" key="9">
    <source>
        <dbReference type="Proteomes" id="UP000092600"/>
    </source>
</evidence>
<evidence type="ECO:0000256" key="6">
    <source>
        <dbReference type="RuleBase" id="RU367018"/>
    </source>
</evidence>
<feature type="domain" description="SWIM-type" evidence="7">
    <location>
        <begin position="26"/>
        <end position="62"/>
    </location>
</feature>
<dbReference type="AlphaFoldDB" id="A0A199UM77"/>
<evidence type="ECO:0000256" key="4">
    <source>
        <dbReference type="ARBA" id="ARBA00022833"/>
    </source>
</evidence>
<dbReference type="InterPro" id="IPR031052">
    <property type="entry name" value="FHY3/FAR1"/>
</dbReference>
<gene>
    <name evidence="8" type="ORF">ACMD2_11217</name>
</gene>
<comment type="subcellular location">
    <subcellularLocation>
        <location evidence="6">Nucleus</location>
    </subcellularLocation>
</comment>
<accession>A0A199UM77</accession>
<dbReference type="PANTHER" id="PTHR31669:SF251">
    <property type="entry name" value="PROTEIN FAR1-RELATED SEQUENCE"/>
    <property type="match status" value="1"/>
</dbReference>
<evidence type="ECO:0000259" key="7">
    <source>
        <dbReference type="PROSITE" id="PS50966"/>
    </source>
</evidence>
<dbReference type="Proteomes" id="UP000092600">
    <property type="component" value="Unassembled WGS sequence"/>
</dbReference>
<comment type="caution">
    <text evidence="8">The sequence shown here is derived from an EMBL/GenBank/DDBJ whole genome shotgun (WGS) entry which is preliminary data.</text>
</comment>
<dbReference type="GO" id="GO:0008270">
    <property type="term" value="F:zinc ion binding"/>
    <property type="evidence" value="ECO:0007669"/>
    <property type="project" value="UniProtKB-UniRule"/>
</dbReference>
<dbReference type="Pfam" id="PF04434">
    <property type="entry name" value="SWIM"/>
    <property type="match status" value="1"/>
</dbReference>
<evidence type="ECO:0000256" key="2">
    <source>
        <dbReference type="ARBA" id="ARBA00022723"/>
    </source>
</evidence>
<proteinExistence type="inferred from homology"/>
<evidence type="ECO:0000256" key="5">
    <source>
        <dbReference type="PROSITE-ProRule" id="PRU00325"/>
    </source>
</evidence>
<dbReference type="PANTHER" id="PTHR31669">
    <property type="entry name" value="PROTEIN FAR1-RELATED SEQUENCE 10-RELATED"/>
    <property type="match status" value="1"/>
</dbReference>
<dbReference type="SMART" id="SM00575">
    <property type="entry name" value="ZnF_PMZ"/>
    <property type="match status" value="1"/>
</dbReference>
<comment type="function">
    <text evidence="6">Putative transcription activator involved in regulating light control of development.</text>
</comment>
<organism evidence="8 9">
    <name type="scientific">Ananas comosus</name>
    <name type="common">Pineapple</name>
    <name type="synonym">Ananas ananas</name>
    <dbReference type="NCBI Taxonomy" id="4615"/>
    <lineage>
        <taxon>Eukaryota</taxon>
        <taxon>Viridiplantae</taxon>
        <taxon>Streptophyta</taxon>
        <taxon>Embryophyta</taxon>
        <taxon>Tracheophyta</taxon>
        <taxon>Spermatophyta</taxon>
        <taxon>Magnoliopsida</taxon>
        <taxon>Liliopsida</taxon>
        <taxon>Poales</taxon>
        <taxon>Bromeliaceae</taxon>
        <taxon>Bromelioideae</taxon>
        <taxon>Ananas</taxon>
    </lineage>
</organism>